<evidence type="ECO:0000256" key="6">
    <source>
        <dbReference type="ARBA" id="ARBA00023242"/>
    </source>
</evidence>
<evidence type="ECO:0000313" key="10">
    <source>
        <dbReference type="Proteomes" id="UP000243006"/>
    </source>
</evidence>
<evidence type="ECO:0000256" key="7">
    <source>
        <dbReference type="SAM" id="MobiDB-lite"/>
    </source>
</evidence>
<comment type="similarity">
    <text evidence="3">Belongs to the INCENP family.</text>
</comment>
<dbReference type="EMBL" id="LVZM01008803">
    <property type="protein sequence ID" value="OUC45646.1"/>
    <property type="molecule type" value="Genomic_DNA"/>
</dbReference>
<evidence type="ECO:0000256" key="5">
    <source>
        <dbReference type="ARBA" id="ARBA00023212"/>
    </source>
</evidence>
<keyword evidence="4" id="KW-0963">Cytoplasm</keyword>
<comment type="subcellular location">
    <subcellularLocation>
        <location evidence="2">Cytoplasm</location>
        <location evidence="2">Cytoskeleton</location>
        <location evidence="2">Spindle</location>
    </subcellularLocation>
    <subcellularLocation>
        <location evidence="1">Nucleus</location>
    </subcellularLocation>
</comment>
<reference evidence="9 10" key="1">
    <citation type="submission" date="2015-04" db="EMBL/GenBank/DDBJ databases">
        <title>Draft genome of the roundworm Trichinella nativa.</title>
        <authorList>
            <person name="Mitreva M."/>
        </authorList>
    </citation>
    <scope>NUCLEOTIDE SEQUENCE [LARGE SCALE GENOMIC DNA]</scope>
    <source>
        <strain evidence="9 10">ISS45</strain>
    </source>
</reference>
<evidence type="ECO:0000313" key="9">
    <source>
        <dbReference type="EMBL" id="OUC45646.1"/>
    </source>
</evidence>
<dbReference type="InterPro" id="IPR005635">
    <property type="entry name" value="Inner_centromere_prot_ARK-bd"/>
</dbReference>
<accession>A0A1Y3EP67</accession>
<comment type="caution">
    <text evidence="9">The sequence shown here is derived from an EMBL/GenBank/DDBJ whole genome shotgun (WGS) entry which is preliminary data.</text>
</comment>
<gene>
    <name evidence="9" type="ORF">D917_08302</name>
</gene>
<evidence type="ECO:0000256" key="1">
    <source>
        <dbReference type="ARBA" id="ARBA00004123"/>
    </source>
</evidence>
<evidence type="ECO:0000259" key="8">
    <source>
        <dbReference type="Pfam" id="PF03941"/>
    </source>
</evidence>
<evidence type="ECO:0000256" key="4">
    <source>
        <dbReference type="ARBA" id="ARBA00022490"/>
    </source>
</evidence>
<feature type="region of interest" description="Disordered" evidence="7">
    <location>
        <begin position="1"/>
        <end position="22"/>
    </location>
</feature>
<organism evidence="9 10">
    <name type="scientific">Trichinella nativa</name>
    <dbReference type="NCBI Taxonomy" id="6335"/>
    <lineage>
        <taxon>Eukaryota</taxon>
        <taxon>Metazoa</taxon>
        <taxon>Ecdysozoa</taxon>
        <taxon>Nematoda</taxon>
        <taxon>Enoplea</taxon>
        <taxon>Dorylaimia</taxon>
        <taxon>Trichinellida</taxon>
        <taxon>Trichinellidae</taxon>
        <taxon>Trichinella</taxon>
    </lineage>
</organism>
<dbReference type="GO" id="GO:0005819">
    <property type="term" value="C:spindle"/>
    <property type="evidence" value="ECO:0007669"/>
    <property type="project" value="UniProtKB-SubCell"/>
</dbReference>
<sequence>MTVYDSDDNPVDNEEQTKKVPTWANESNVQVIVERQGNDLFPEEDFSKNVDLKELLGKDI</sequence>
<feature type="compositionally biased region" description="Acidic residues" evidence="7">
    <location>
        <begin position="1"/>
        <end position="14"/>
    </location>
</feature>
<proteinExistence type="inferred from homology"/>
<name>A0A1Y3EP67_9BILA</name>
<protein>
    <recommendedName>
        <fullName evidence="8">Inner centromere protein ARK-binding domain-containing protein</fullName>
    </recommendedName>
</protein>
<keyword evidence="5" id="KW-0206">Cytoskeleton</keyword>
<evidence type="ECO:0000256" key="2">
    <source>
        <dbReference type="ARBA" id="ARBA00004186"/>
    </source>
</evidence>
<keyword evidence="6" id="KW-0539">Nucleus</keyword>
<evidence type="ECO:0000256" key="3">
    <source>
        <dbReference type="ARBA" id="ARBA00010042"/>
    </source>
</evidence>
<dbReference type="Proteomes" id="UP000243006">
    <property type="component" value="Unassembled WGS sequence"/>
</dbReference>
<dbReference type="Pfam" id="PF03941">
    <property type="entry name" value="INCENP_ARK-bind"/>
    <property type="match status" value="1"/>
</dbReference>
<feature type="domain" description="Inner centromere protein ARK-binding" evidence="8">
    <location>
        <begin position="5"/>
        <end position="46"/>
    </location>
</feature>
<dbReference type="GO" id="GO:0005634">
    <property type="term" value="C:nucleus"/>
    <property type="evidence" value="ECO:0007669"/>
    <property type="project" value="UniProtKB-SubCell"/>
</dbReference>
<dbReference type="AlphaFoldDB" id="A0A1Y3EP67"/>